<keyword evidence="4" id="KW-1185">Reference proteome</keyword>
<evidence type="ECO:0000313" key="4">
    <source>
        <dbReference type="Proteomes" id="UP000295678"/>
    </source>
</evidence>
<organism evidence="3 4">
    <name type="scientific">Tepidamorphus gemmatus</name>
    <dbReference type="NCBI Taxonomy" id="747076"/>
    <lineage>
        <taxon>Bacteria</taxon>
        <taxon>Pseudomonadati</taxon>
        <taxon>Pseudomonadota</taxon>
        <taxon>Alphaproteobacteria</taxon>
        <taxon>Hyphomicrobiales</taxon>
        <taxon>Tepidamorphaceae</taxon>
        <taxon>Tepidamorphus</taxon>
    </lineage>
</organism>
<keyword evidence="2" id="KW-0456">Lyase</keyword>
<dbReference type="Gene3D" id="1.10.12.10">
    <property type="entry name" value="Lyase 2-enoyl-coa Hydratase, Chain A, domain 2"/>
    <property type="match status" value="1"/>
</dbReference>
<dbReference type="GO" id="GO:0006635">
    <property type="term" value="P:fatty acid beta-oxidation"/>
    <property type="evidence" value="ECO:0007669"/>
    <property type="project" value="TreeGrafter"/>
</dbReference>
<protein>
    <submittedName>
        <fullName evidence="3">Crotonobetainyl-CoA hydratase</fullName>
    </submittedName>
</protein>
<name>A0A4R3MAH0_9HYPH</name>
<dbReference type="InterPro" id="IPR001753">
    <property type="entry name" value="Enoyl-CoA_hydra/iso"/>
</dbReference>
<dbReference type="FunFam" id="3.90.226.10:FF:000009">
    <property type="entry name" value="Carnitinyl-CoA dehydratase"/>
    <property type="match status" value="1"/>
</dbReference>
<evidence type="ECO:0000256" key="1">
    <source>
        <dbReference type="ARBA" id="ARBA00005254"/>
    </source>
</evidence>
<dbReference type="RefSeq" id="WP_132806443.1">
    <property type="nucleotide sequence ID" value="NZ_SMAK01000005.1"/>
</dbReference>
<sequence length="259" mass="27679">MAAPLHITRNGAILEIVLDRPKANAIDARTSREMGAVFAAFRDDPGLRVAILTGAGDRFFSAGWDLKAAAQGESAEADYGIGGFGGFPALPDLNKPVITAINGMAVAGGFEIAIAGDIVLAADHAEMWFSETHMGLVADTGAFRLPRQIPRVLAMELLLTGRRLKAEEAVRIGLVNRAVPGPRLMEAAREIAAAIVRGAPLAVEATKEIVRMTEAVPVADCYAMMREGRFPTYKRLMASPDVEEGARAFVEGREPVWRG</sequence>
<dbReference type="AlphaFoldDB" id="A0A4R3MAH0"/>
<dbReference type="Proteomes" id="UP000295678">
    <property type="component" value="Unassembled WGS sequence"/>
</dbReference>
<dbReference type="SUPFAM" id="SSF52096">
    <property type="entry name" value="ClpP/crotonase"/>
    <property type="match status" value="1"/>
</dbReference>
<dbReference type="GO" id="GO:0016829">
    <property type="term" value="F:lyase activity"/>
    <property type="evidence" value="ECO:0007669"/>
    <property type="project" value="UniProtKB-KW"/>
</dbReference>
<comment type="similarity">
    <text evidence="1">Belongs to the enoyl-CoA hydratase/isomerase family.</text>
</comment>
<reference evidence="3 4" key="1">
    <citation type="submission" date="2019-03" db="EMBL/GenBank/DDBJ databases">
        <title>Genomic Encyclopedia of Type Strains, Phase IV (KMG-IV): sequencing the most valuable type-strain genomes for metagenomic binning, comparative biology and taxonomic classification.</title>
        <authorList>
            <person name="Goeker M."/>
        </authorList>
    </citation>
    <scope>NUCLEOTIDE SEQUENCE [LARGE SCALE GENOMIC DNA]</scope>
    <source>
        <strain evidence="3 4">DSM 19345</strain>
    </source>
</reference>
<dbReference type="OrthoDB" id="5730382at2"/>
<gene>
    <name evidence="3" type="ORF">EDC22_10590</name>
</gene>
<dbReference type="EMBL" id="SMAK01000005">
    <property type="protein sequence ID" value="TCT10591.1"/>
    <property type="molecule type" value="Genomic_DNA"/>
</dbReference>
<dbReference type="CDD" id="cd06558">
    <property type="entry name" value="crotonase-like"/>
    <property type="match status" value="1"/>
</dbReference>
<dbReference type="PANTHER" id="PTHR11941:SF54">
    <property type="entry name" value="ENOYL-COA HYDRATASE, MITOCHONDRIAL"/>
    <property type="match status" value="1"/>
</dbReference>
<evidence type="ECO:0000256" key="2">
    <source>
        <dbReference type="ARBA" id="ARBA00023239"/>
    </source>
</evidence>
<dbReference type="Pfam" id="PF00378">
    <property type="entry name" value="ECH_1"/>
    <property type="match status" value="1"/>
</dbReference>
<evidence type="ECO:0000313" key="3">
    <source>
        <dbReference type="EMBL" id="TCT10591.1"/>
    </source>
</evidence>
<comment type="caution">
    <text evidence="3">The sequence shown here is derived from an EMBL/GenBank/DDBJ whole genome shotgun (WGS) entry which is preliminary data.</text>
</comment>
<accession>A0A4R3MAH0</accession>
<dbReference type="Gene3D" id="3.90.226.10">
    <property type="entry name" value="2-enoyl-CoA Hydratase, Chain A, domain 1"/>
    <property type="match status" value="1"/>
</dbReference>
<dbReference type="InterPro" id="IPR014748">
    <property type="entry name" value="Enoyl-CoA_hydra_C"/>
</dbReference>
<dbReference type="InterPro" id="IPR029045">
    <property type="entry name" value="ClpP/crotonase-like_dom_sf"/>
</dbReference>
<dbReference type="PANTHER" id="PTHR11941">
    <property type="entry name" value="ENOYL-COA HYDRATASE-RELATED"/>
    <property type="match status" value="1"/>
</dbReference>
<proteinExistence type="inferred from homology"/>